<dbReference type="PANTHER" id="PTHR33048:SF47">
    <property type="entry name" value="INTEGRAL MEMBRANE PROTEIN-RELATED"/>
    <property type="match status" value="1"/>
</dbReference>
<organism evidence="9 10">
    <name type="scientific">Cylindrodendrum hubeiense</name>
    <dbReference type="NCBI Taxonomy" id="595255"/>
    <lineage>
        <taxon>Eukaryota</taxon>
        <taxon>Fungi</taxon>
        <taxon>Dikarya</taxon>
        <taxon>Ascomycota</taxon>
        <taxon>Pezizomycotina</taxon>
        <taxon>Sordariomycetes</taxon>
        <taxon>Hypocreomycetidae</taxon>
        <taxon>Hypocreales</taxon>
        <taxon>Nectriaceae</taxon>
        <taxon>Cylindrodendrum</taxon>
    </lineage>
</organism>
<comment type="caution">
    <text evidence="9">The sequence shown here is derived from an EMBL/GenBank/DDBJ whole genome shotgun (WGS) entry which is preliminary data.</text>
</comment>
<protein>
    <recommendedName>
        <fullName evidence="8">Rhodopsin domain-containing protein</fullName>
    </recommendedName>
</protein>
<dbReference type="GO" id="GO:0016020">
    <property type="term" value="C:membrane"/>
    <property type="evidence" value="ECO:0007669"/>
    <property type="project" value="UniProtKB-SubCell"/>
</dbReference>
<feature type="compositionally biased region" description="Polar residues" evidence="6">
    <location>
        <begin position="345"/>
        <end position="360"/>
    </location>
</feature>
<feature type="transmembrane region" description="Helical" evidence="7">
    <location>
        <begin position="189"/>
        <end position="210"/>
    </location>
</feature>
<feature type="region of interest" description="Disordered" evidence="6">
    <location>
        <begin position="341"/>
        <end position="369"/>
    </location>
</feature>
<feature type="transmembrane region" description="Helical" evidence="7">
    <location>
        <begin position="110"/>
        <end position="131"/>
    </location>
</feature>
<evidence type="ECO:0000256" key="4">
    <source>
        <dbReference type="ARBA" id="ARBA00023136"/>
    </source>
</evidence>
<evidence type="ECO:0000256" key="7">
    <source>
        <dbReference type="SAM" id="Phobius"/>
    </source>
</evidence>
<name>A0A9P5GZM1_9HYPO</name>
<dbReference type="Proteomes" id="UP000722485">
    <property type="component" value="Unassembled WGS sequence"/>
</dbReference>
<dbReference type="InterPro" id="IPR049326">
    <property type="entry name" value="Rhodopsin_dom_fungi"/>
</dbReference>
<dbReference type="OrthoDB" id="5329176at2759"/>
<keyword evidence="10" id="KW-1185">Reference proteome</keyword>
<dbReference type="PANTHER" id="PTHR33048">
    <property type="entry name" value="PTH11-LIKE INTEGRAL MEMBRANE PROTEIN (AFU_ORTHOLOGUE AFUA_5G11245)"/>
    <property type="match status" value="1"/>
</dbReference>
<dbReference type="EMBL" id="JAANBB010000265">
    <property type="protein sequence ID" value="KAF7545201.1"/>
    <property type="molecule type" value="Genomic_DNA"/>
</dbReference>
<evidence type="ECO:0000259" key="8">
    <source>
        <dbReference type="Pfam" id="PF20684"/>
    </source>
</evidence>
<keyword evidence="3 7" id="KW-1133">Transmembrane helix</keyword>
<comment type="subcellular location">
    <subcellularLocation>
        <location evidence="1">Membrane</location>
        <topology evidence="1">Multi-pass membrane protein</topology>
    </subcellularLocation>
</comment>
<feature type="compositionally biased region" description="Polar residues" evidence="6">
    <location>
        <begin position="298"/>
        <end position="316"/>
    </location>
</feature>
<comment type="similarity">
    <text evidence="5">Belongs to the SAT4 family.</text>
</comment>
<feature type="region of interest" description="Disordered" evidence="6">
    <location>
        <begin position="298"/>
        <end position="327"/>
    </location>
</feature>
<evidence type="ECO:0000256" key="2">
    <source>
        <dbReference type="ARBA" id="ARBA00022692"/>
    </source>
</evidence>
<feature type="transmembrane region" description="Helical" evidence="7">
    <location>
        <begin position="61"/>
        <end position="82"/>
    </location>
</feature>
<keyword evidence="2 7" id="KW-0812">Transmembrane</keyword>
<reference evidence="9" key="1">
    <citation type="submission" date="2020-03" db="EMBL/GenBank/DDBJ databases">
        <title>Draft Genome Sequence of Cylindrodendrum hubeiense.</title>
        <authorList>
            <person name="Buettner E."/>
            <person name="Kellner H."/>
        </authorList>
    </citation>
    <scope>NUCLEOTIDE SEQUENCE</scope>
    <source>
        <strain evidence="9">IHI 201604</strain>
    </source>
</reference>
<sequence>MTIDPAILAIFGPAPDGLDLDDQIVTVYNVVVCVALGIATAFVALRFYVRMFKGSNLWYDDWAIVFGIFCTSATVATTIIAGNHGAGEHIWSTNITRFISLIKIVYAEPYVYALAVTSTKVSILLLYHRLFRSKVDSNRLFSIMYWVAVVLTSTYPLILWITMACACQPVSYYWNQYLGAEGSCIDTHLFFLLLGIVNMLNDIIILLVPIPRILQLHLKKRVKASIVGIMLLGSFVCIASIVRIYYLNGLFKNVDVAWWMGPSFAWSSIEPSVAIISACLPTLAPLFRMGRNKSTNSPYYVSGERTGQSATGNTHSRNVHGRYNAGHSRIEDDEVELTYKVQGGDSASNRSPDSQGSHGSSEYDRQIMVKTHVSVVTQGRDDSKRRK</sequence>
<accession>A0A9P5GZM1</accession>
<evidence type="ECO:0000256" key="1">
    <source>
        <dbReference type="ARBA" id="ARBA00004141"/>
    </source>
</evidence>
<dbReference type="AlphaFoldDB" id="A0A9P5GZM1"/>
<gene>
    <name evidence="9" type="ORF">G7Z17_g9347</name>
</gene>
<feature type="transmembrane region" description="Helical" evidence="7">
    <location>
        <begin position="266"/>
        <end position="287"/>
    </location>
</feature>
<evidence type="ECO:0000313" key="9">
    <source>
        <dbReference type="EMBL" id="KAF7545201.1"/>
    </source>
</evidence>
<dbReference type="InterPro" id="IPR052337">
    <property type="entry name" value="SAT4-like"/>
</dbReference>
<evidence type="ECO:0000256" key="3">
    <source>
        <dbReference type="ARBA" id="ARBA00022989"/>
    </source>
</evidence>
<evidence type="ECO:0000256" key="5">
    <source>
        <dbReference type="ARBA" id="ARBA00038359"/>
    </source>
</evidence>
<proteinExistence type="inferred from homology"/>
<feature type="domain" description="Rhodopsin" evidence="8">
    <location>
        <begin position="45"/>
        <end position="288"/>
    </location>
</feature>
<evidence type="ECO:0000313" key="10">
    <source>
        <dbReference type="Proteomes" id="UP000722485"/>
    </source>
</evidence>
<keyword evidence="4 7" id="KW-0472">Membrane</keyword>
<feature type="transmembrane region" description="Helical" evidence="7">
    <location>
        <begin position="27"/>
        <end position="49"/>
    </location>
</feature>
<evidence type="ECO:0000256" key="6">
    <source>
        <dbReference type="SAM" id="MobiDB-lite"/>
    </source>
</evidence>
<feature type="transmembrane region" description="Helical" evidence="7">
    <location>
        <begin position="222"/>
        <end position="246"/>
    </location>
</feature>
<dbReference type="Pfam" id="PF20684">
    <property type="entry name" value="Fung_rhodopsin"/>
    <property type="match status" value="1"/>
</dbReference>
<feature type="transmembrane region" description="Helical" evidence="7">
    <location>
        <begin position="143"/>
        <end position="174"/>
    </location>
</feature>